<dbReference type="Proteomes" id="UP001233999">
    <property type="component" value="Unassembled WGS sequence"/>
</dbReference>
<evidence type="ECO:0000256" key="2">
    <source>
        <dbReference type="ARBA" id="ARBA00024195"/>
    </source>
</evidence>
<dbReference type="PROSITE" id="PS00135">
    <property type="entry name" value="TRYPSIN_SER"/>
    <property type="match status" value="1"/>
</dbReference>
<dbReference type="InterPro" id="IPR018114">
    <property type="entry name" value="TRYPSIN_HIS"/>
</dbReference>
<comment type="caution">
    <text evidence="5">The sequence shown here is derived from an EMBL/GenBank/DDBJ whole genome shotgun (WGS) entry which is preliminary data.</text>
</comment>
<organism evidence="5 6">
    <name type="scientific">Diploptera punctata</name>
    <name type="common">Pacific beetle cockroach</name>
    <dbReference type="NCBI Taxonomy" id="6984"/>
    <lineage>
        <taxon>Eukaryota</taxon>
        <taxon>Metazoa</taxon>
        <taxon>Ecdysozoa</taxon>
        <taxon>Arthropoda</taxon>
        <taxon>Hexapoda</taxon>
        <taxon>Insecta</taxon>
        <taxon>Pterygota</taxon>
        <taxon>Neoptera</taxon>
        <taxon>Polyneoptera</taxon>
        <taxon>Dictyoptera</taxon>
        <taxon>Blattodea</taxon>
        <taxon>Blaberoidea</taxon>
        <taxon>Blaberidae</taxon>
        <taxon>Diplopterinae</taxon>
        <taxon>Diploptera</taxon>
    </lineage>
</organism>
<evidence type="ECO:0000313" key="6">
    <source>
        <dbReference type="Proteomes" id="UP001233999"/>
    </source>
</evidence>
<dbReference type="CDD" id="cd00190">
    <property type="entry name" value="Tryp_SPc"/>
    <property type="match status" value="1"/>
</dbReference>
<dbReference type="PROSITE" id="PS50240">
    <property type="entry name" value="TRYPSIN_DOM"/>
    <property type="match status" value="1"/>
</dbReference>
<feature type="non-terminal residue" evidence="5">
    <location>
        <position position="252"/>
    </location>
</feature>
<gene>
    <name evidence="5" type="ORF">L9F63_023082</name>
</gene>
<dbReference type="PANTHER" id="PTHR24252">
    <property type="entry name" value="ACROSIN-RELATED"/>
    <property type="match status" value="1"/>
</dbReference>
<keyword evidence="3" id="KW-0378">Hydrolase</keyword>
<dbReference type="AlphaFoldDB" id="A0AAD7ZLJ8"/>
<keyword evidence="3" id="KW-0720">Serine protease</keyword>
<evidence type="ECO:0000256" key="3">
    <source>
        <dbReference type="RuleBase" id="RU363034"/>
    </source>
</evidence>
<dbReference type="PANTHER" id="PTHR24252:SF7">
    <property type="entry name" value="HYALIN"/>
    <property type="match status" value="1"/>
</dbReference>
<keyword evidence="6" id="KW-1185">Reference proteome</keyword>
<proteinExistence type="inferred from homology"/>
<reference evidence="5" key="2">
    <citation type="submission" date="2023-05" db="EMBL/GenBank/DDBJ databases">
        <authorList>
            <person name="Fouks B."/>
        </authorList>
    </citation>
    <scope>NUCLEOTIDE SEQUENCE</scope>
    <source>
        <strain evidence="5">Stay&amp;Tobe</strain>
        <tissue evidence="5">Testes</tissue>
    </source>
</reference>
<name>A0AAD7ZLJ8_DIPPU</name>
<dbReference type="GO" id="GO:0006508">
    <property type="term" value="P:proteolysis"/>
    <property type="evidence" value="ECO:0007669"/>
    <property type="project" value="UniProtKB-KW"/>
</dbReference>
<dbReference type="FunFam" id="2.40.10.10:FF:000002">
    <property type="entry name" value="Transmembrane protease serine"/>
    <property type="match status" value="1"/>
</dbReference>
<dbReference type="InterPro" id="IPR001254">
    <property type="entry name" value="Trypsin_dom"/>
</dbReference>
<accession>A0AAD7ZLJ8</accession>
<reference evidence="5" key="1">
    <citation type="journal article" date="2023" name="IScience">
        <title>Live-bearing cockroach genome reveals convergent evolutionary mechanisms linked to viviparity in insects and beyond.</title>
        <authorList>
            <person name="Fouks B."/>
            <person name="Harrison M.C."/>
            <person name="Mikhailova A.A."/>
            <person name="Marchal E."/>
            <person name="English S."/>
            <person name="Carruthers M."/>
            <person name="Jennings E.C."/>
            <person name="Chiamaka E.L."/>
            <person name="Frigard R.A."/>
            <person name="Pippel M."/>
            <person name="Attardo G.M."/>
            <person name="Benoit J.B."/>
            <person name="Bornberg-Bauer E."/>
            <person name="Tobe S.S."/>
        </authorList>
    </citation>
    <scope>NUCLEOTIDE SEQUENCE</scope>
    <source>
        <strain evidence="5">Stay&amp;Tobe</strain>
    </source>
</reference>
<dbReference type="InterPro" id="IPR043504">
    <property type="entry name" value="Peptidase_S1_PA_chymotrypsin"/>
</dbReference>
<keyword evidence="1" id="KW-1015">Disulfide bond</keyword>
<evidence type="ECO:0000256" key="1">
    <source>
        <dbReference type="ARBA" id="ARBA00023157"/>
    </source>
</evidence>
<comment type="similarity">
    <text evidence="2">Belongs to the peptidase S1 family. CLIP subfamily.</text>
</comment>
<dbReference type="EMBL" id="JASPKZ010007792">
    <property type="protein sequence ID" value="KAJ9582576.1"/>
    <property type="molecule type" value="Genomic_DNA"/>
</dbReference>
<dbReference type="InterPro" id="IPR001314">
    <property type="entry name" value="Peptidase_S1A"/>
</dbReference>
<evidence type="ECO:0000259" key="4">
    <source>
        <dbReference type="PROSITE" id="PS50240"/>
    </source>
</evidence>
<evidence type="ECO:0000313" key="5">
    <source>
        <dbReference type="EMBL" id="KAJ9582576.1"/>
    </source>
</evidence>
<dbReference type="SMART" id="SM00020">
    <property type="entry name" value="Tryp_SPc"/>
    <property type="match status" value="1"/>
</dbReference>
<dbReference type="GO" id="GO:0004252">
    <property type="term" value="F:serine-type endopeptidase activity"/>
    <property type="evidence" value="ECO:0007669"/>
    <property type="project" value="InterPro"/>
</dbReference>
<dbReference type="Pfam" id="PF00089">
    <property type="entry name" value="Trypsin"/>
    <property type="match status" value="1"/>
</dbReference>
<dbReference type="Gene3D" id="2.40.10.10">
    <property type="entry name" value="Trypsin-like serine proteases"/>
    <property type="match status" value="1"/>
</dbReference>
<dbReference type="InterPro" id="IPR033116">
    <property type="entry name" value="TRYPSIN_SER"/>
</dbReference>
<dbReference type="PROSITE" id="PS00134">
    <property type="entry name" value="TRYPSIN_HIS"/>
    <property type="match status" value="1"/>
</dbReference>
<dbReference type="SUPFAM" id="SSF50494">
    <property type="entry name" value="Trypsin-like serine proteases"/>
    <property type="match status" value="1"/>
</dbReference>
<keyword evidence="3" id="KW-0645">Protease</keyword>
<dbReference type="PRINTS" id="PR00722">
    <property type="entry name" value="CHYMOTRYPSIN"/>
</dbReference>
<dbReference type="FunFam" id="2.40.10.10:FF:000068">
    <property type="entry name" value="transmembrane protease serine 2"/>
    <property type="match status" value="1"/>
</dbReference>
<sequence>FRKNVEKKTYIPQPKVIDGWEVSQGHIMCGKSFVVSLRRSGWTLSHFCGGSIIDERHVLTAAHCVYGLTASDIKVVVGDVLLDRSHCTSARRHVKEIYIREGYDNNTFVNDIAILLLSRPFPVDNTNIKMIRLALETPVQGTTCTVSGWGITDEDSQVLPNHLQAANMSLITNCKNHKFSIYAGTIQEGMICAGDNNGIDSCKGDSGGPLQCEGLLVGIVSWGDGCGKPYFPGVYTEVSHHYDWIHSLTSLE</sequence>
<protein>
    <recommendedName>
        <fullName evidence="4">Peptidase S1 domain-containing protein</fullName>
    </recommendedName>
</protein>
<dbReference type="InterPro" id="IPR009003">
    <property type="entry name" value="Peptidase_S1_PA"/>
</dbReference>
<feature type="domain" description="Peptidase S1" evidence="4">
    <location>
        <begin position="16"/>
        <end position="250"/>
    </location>
</feature>